<keyword evidence="1" id="KW-0472">Membrane</keyword>
<comment type="caution">
    <text evidence="3">The sequence shown here is derived from an EMBL/GenBank/DDBJ whole genome shotgun (WGS) entry which is preliminary data.</text>
</comment>
<feature type="transmembrane region" description="Helical" evidence="1">
    <location>
        <begin position="12"/>
        <end position="34"/>
    </location>
</feature>
<proteinExistence type="predicted"/>
<feature type="domain" description="Chlorhexidine efflux transporter" evidence="2">
    <location>
        <begin position="3"/>
        <end position="65"/>
    </location>
</feature>
<name>A0A150HXX4_9GAMM</name>
<dbReference type="Pfam" id="PF05232">
    <property type="entry name" value="BTP"/>
    <property type="match status" value="1"/>
</dbReference>
<dbReference type="PATRIC" id="fig|52133.19.peg.1220"/>
<evidence type="ECO:0000313" key="4">
    <source>
        <dbReference type="Proteomes" id="UP000075544"/>
    </source>
</evidence>
<gene>
    <name evidence="3" type="ORF">AVENLUH13518_01195</name>
</gene>
<reference evidence="3 4" key="1">
    <citation type="journal article" date="2016" name="Sci. Rep.">
        <title>Genomic and phenotypic characterization of the species Acinetobacter venetianus.</title>
        <authorList>
            <person name="Fondi M."/>
            <person name="Maida I."/>
            <person name="Perrin E."/>
            <person name="Orlandini V."/>
            <person name="La Torre L."/>
            <person name="Bosi E."/>
            <person name="Negroni A."/>
            <person name="Zanaroli G."/>
            <person name="Fava F."/>
            <person name="Decorosi F."/>
            <person name="Giovannetti L."/>
            <person name="Viti C."/>
            <person name="Vaneechoutte M."/>
            <person name="Dijkshoorn L."/>
            <person name="Fani R."/>
        </authorList>
    </citation>
    <scope>NUCLEOTIDE SEQUENCE [LARGE SCALE GENOMIC DNA]</scope>
    <source>
        <strain evidence="3 4">LUH13518</strain>
    </source>
</reference>
<organism evidence="3 4">
    <name type="scientific">Acinetobacter venetianus</name>
    <dbReference type="NCBI Taxonomy" id="52133"/>
    <lineage>
        <taxon>Bacteria</taxon>
        <taxon>Pseudomonadati</taxon>
        <taxon>Pseudomonadota</taxon>
        <taxon>Gammaproteobacteria</taxon>
        <taxon>Moraxellales</taxon>
        <taxon>Moraxellaceae</taxon>
        <taxon>Acinetobacter</taxon>
    </lineage>
</organism>
<evidence type="ECO:0000259" key="2">
    <source>
        <dbReference type="Pfam" id="PF05232"/>
    </source>
</evidence>
<evidence type="ECO:0000313" key="3">
    <source>
        <dbReference type="EMBL" id="KXZ71619.1"/>
    </source>
</evidence>
<protein>
    <submittedName>
        <fullName evidence="3">Bacterial Transmembrane Pair family protein</fullName>
    </submittedName>
</protein>
<evidence type="ECO:0000256" key="1">
    <source>
        <dbReference type="SAM" id="Phobius"/>
    </source>
</evidence>
<keyword evidence="1 3" id="KW-0812">Transmembrane</keyword>
<keyword evidence="1" id="KW-1133">Transmembrane helix</keyword>
<dbReference type="AlphaFoldDB" id="A0A150HXX4"/>
<dbReference type="InterPro" id="IPR007896">
    <property type="entry name" value="BTP_bacteria"/>
</dbReference>
<dbReference type="Proteomes" id="UP000075544">
    <property type="component" value="Unassembled WGS sequence"/>
</dbReference>
<accession>A0A150HXX4</accession>
<feature type="transmembrane region" description="Helical" evidence="1">
    <location>
        <begin position="40"/>
        <end position="59"/>
    </location>
</feature>
<dbReference type="EMBL" id="JRHX01000034">
    <property type="protein sequence ID" value="KXZ71619.1"/>
    <property type="molecule type" value="Genomic_DNA"/>
</dbReference>
<sequence>MQGTKRRVTYVFFYEVLSFFICAMILAALSGTTLSHTGPLSILIAVIAVTVNFFYNYVFELWEKRQVSKTRTVKR</sequence>